<keyword evidence="9" id="KW-0539">Nucleus</keyword>
<feature type="compositionally biased region" description="Basic and acidic residues" evidence="10">
    <location>
        <begin position="554"/>
        <end position="565"/>
    </location>
</feature>
<comment type="subcellular location">
    <subcellularLocation>
        <location evidence="3">Nucleus</location>
    </subcellularLocation>
</comment>
<dbReference type="EMBL" id="CACVKT020004646">
    <property type="protein sequence ID" value="CAC5390924.1"/>
    <property type="molecule type" value="Genomic_DNA"/>
</dbReference>
<evidence type="ECO:0000256" key="3">
    <source>
        <dbReference type="ARBA" id="ARBA00004123"/>
    </source>
</evidence>
<dbReference type="AlphaFoldDB" id="A0A6J8C6Y0"/>
<keyword evidence="7" id="KW-0408">Iron</keyword>
<keyword evidence="6" id="KW-0862">Zinc</keyword>
<dbReference type="SUPFAM" id="SSF56300">
    <property type="entry name" value="Metallo-dependent phosphatases"/>
    <property type="match status" value="1"/>
</dbReference>
<dbReference type="InterPro" id="IPR041816">
    <property type="entry name" value="Dbr1_N"/>
</dbReference>
<feature type="region of interest" description="Disordered" evidence="10">
    <location>
        <begin position="349"/>
        <end position="368"/>
    </location>
</feature>
<dbReference type="GO" id="GO:0046872">
    <property type="term" value="F:metal ion binding"/>
    <property type="evidence" value="ECO:0007669"/>
    <property type="project" value="UniProtKB-KW"/>
</dbReference>
<dbReference type="InterPro" id="IPR029052">
    <property type="entry name" value="Metallo-depent_PP-like"/>
</dbReference>
<accession>A0A6J8C6Y0</accession>
<name>A0A6J8C6Y0_MYTCO</name>
<dbReference type="PANTHER" id="PTHR12849">
    <property type="entry name" value="RNA LARIAT DEBRANCHING ENZYME"/>
    <property type="match status" value="1"/>
</dbReference>
<dbReference type="GO" id="GO:0005634">
    <property type="term" value="C:nucleus"/>
    <property type="evidence" value="ECO:0007669"/>
    <property type="project" value="UniProtKB-SubCell"/>
</dbReference>
<dbReference type="Proteomes" id="UP000507470">
    <property type="component" value="Unassembled WGS sequence"/>
</dbReference>
<sequence length="710" mass="79979">MQCMAVPAKYQEVKTFHKYYSGEKKAPILTIFVGGNHEASNYLQELPYGGWVAPNIYYMGYAGVIQVAGVRIAGCSGIYKGHNAQKGHYEHPPYNEDTKRSAYHVRALEIFRLKQLTRPIKIFVSHDWPRNIWKYGDIHELLKRKPDFQKDIDDGKLGNPFHEELLYHLKPEFWFAAHLHIKFPAAVQHEASFHSNSSNGQSTVTKFLSLDKCLPRRKFLQVLDIPHDSDKPINIELDAEWLAILKSTNHLLNLKRSDKYLPGPGGRERWNFNVTNEEMNSIIEDFGGSLSIPDNFEKSVEVYNPSERNPPSPQTMTNPQTTLLCTMLDLTDPNAVFLCKDSKYDISIDGNEDDNVGSDNDEDDDVDDDTEYESFVADSDQSLSFLSSSNADDSILSLGVSVNVSVDEKDNPKSQNDSEEDSDEEFKAIMQKQKLEQSIDKSTSPSKSSASQSDLDDTDSEFQEITAEQKAKRQLQLTSDRGHVELALPGSDDEELASLIAEQKKFQTVPDISVEDTPSLTSQDTIPLSQSSPASSGERSDSEVVRATSGLVLGEDKEGRKRSDGSESEESPQSKKLRVKRRNQSLYESGSEMEDTYWVAALQSFCSDWCLSMNIKKTKIMILSNSKNKFLIDRSCFYFGLQPLESATEYKYLGIVFNNKGKLNIAAENLADKACKAYFALKSKLPYSNCSGKMGETFQLINFTYNDSWI</sequence>
<keyword evidence="4" id="KW-0479">Metal-binding</keyword>
<dbReference type="CDD" id="cd00844">
    <property type="entry name" value="MPP_Dbr1_N"/>
    <property type="match status" value="1"/>
</dbReference>
<dbReference type="Pfam" id="PF05011">
    <property type="entry name" value="DBR1"/>
    <property type="match status" value="1"/>
</dbReference>
<protein>
    <submittedName>
        <fullName evidence="12">DBR1</fullName>
        <ecNumber evidence="12">3.1.-.-</ecNumber>
    </submittedName>
</protein>
<dbReference type="InterPro" id="IPR007708">
    <property type="entry name" value="DBR1_C"/>
</dbReference>
<evidence type="ECO:0000313" key="12">
    <source>
        <dbReference type="EMBL" id="CAC5390924.1"/>
    </source>
</evidence>
<evidence type="ECO:0000256" key="8">
    <source>
        <dbReference type="ARBA" id="ARBA00023211"/>
    </source>
</evidence>
<evidence type="ECO:0000259" key="11">
    <source>
        <dbReference type="SMART" id="SM01124"/>
    </source>
</evidence>
<evidence type="ECO:0000256" key="2">
    <source>
        <dbReference type="ARBA" id="ARBA00001947"/>
    </source>
</evidence>
<evidence type="ECO:0000256" key="9">
    <source>
        <dbReference type="ARBA" id="ARBA00023242"/>
    </source>
</evidence>
<dbReference type="EC" id="3.1.-.-" evidence="12"/>
<feature type="region of interest" description="Disordered" evidence="10">
    <location>
        <begin position="510"/>
        <end position="583"/>
    </location>
</feature>
<reference evidence="12 13" key="1">
    <citation type="submission" date="2020-06" db="EMBL/GenBank/DDBJ databases">
        <authorList>
            <person name="Li R."/>
            <person name="Bekaert M."/>
        </authorList>
    </citation>
    <scope>NUCLEOTIDE SEQUENCE [LARGE SCALE GENOMIC DNA]</scope>
    <source>
        <strain evidence="13">wild</strain>
    </source>
</reference>
<dbReference type="OrthoDB" id="407609at2759"/>
<evidence type="ECO:0000256" key="6">
    <source>
        <dbReference type="ARBA" id="ARBA00022833"/>
    </source>
</evidence>
<feature type="compositionally biased region" description="Low complexity" evidence="10">
    <location>
        <begin position="440"/>
        <end position="453"/>
    </location>
</feature>
<comment type="cofactor">
    <cofactor evidence="2">
        <name>Zn(2+)</name>
        <dbReference type="ChEBI" id="CHEBI:29105"/>
    </cofactor>
</comment>
<comment type="cofactor">
    <cofactor evidence="1">
        <name>Mn(2+)</name>
        <dbReference type="ChEBI" id="CHEBI:29035"/>
    </cofactor>
</comment>
<proteinExistence type="predicted"/>
<keyword evidence="5 12" id="KW-0378">Hydrolase</keyword>
<evidence type="ECO:0000256" key="7">
    <source>
        <dbReference type="ARBA" id="ARBA00023004"/>
    </source>
</evidence>
<keyword evidence="8" id="KW-0464">Manganese</keyword>
<keyword evidence="13" id="KW-1185">Reference proteome</keyword>
<evidence type="ECO:0000256" key="4">
    <source>
        <dbReference type="ARBA" id="ARBA00022723"/>
    </source>
</evidence>
<feature type="region of interest" description="Disordered" evidence="10">
    <location>
        <begin position="430"/>
        <end position="490"/>
    </location>
</feature>
<feature type="compositionally biased region" description="Acidic residues" evidence="10">
    <location>
        <begin position="350"/>
        <end position="368"/>
    </location>
</feature>
<dbReference type="GO" id="GO:0008419">
    <property type="term" value="F:RNA lariat debranching enzyme activity"/>
    <property type="evidence" value="ECO:0007669"/>
    <property type="project" value="TreeGrafter"/>
</dbReference>
<dbReference type="GO" id="GO:0000398">
    <property type="term" value="P:mRNA splicing, via spliceosome"/>
    <property type="evidence" value="ECO:0007669"/>
    <property type="project" value="TreeGrafter"/>
</dbReference>
<dbReference type="PANTHER" id="PTHR12849:SF0">
    <property type="entry name" value="LARIAT DEBRANCHING ENZYME"/>
    <property type="match status" value="1"/>
</dbReference>
<organism evidence="12 13">
    <name type="scientific">Mytilus coruscus</name>
    <name type="common">Sea mussel</name>
    <dbReference type="NCBI Taxonomy" id="42192"/>
    <lineage>
        <taxon>Eukaryota</taxon>
        <taxon>Metazoa</taxon>
        <taxon>Spiralia</taxon>
        <taxon>Lophotrochozoa</taxon>
        <taxon>Mollusca</taxon>
        <taxon>Bivalvia</taxon>
        <taxon>Autobranchia</taxon>
        <taxon>Pteriomorphia</taxon>
        <taxon>Mytilida</taxon>
        <taxon>Mytiloidea</taxon>
        <taxon>Mytilidae</taxon>
        <taxon>Mytilinae</taxon>
        <taxon>Mytilus</taxon>
    </lineage>
</organism>
<feature type="domain" description="Lariat debranching enzyme C-terminal" evidence="11">
    <location>
        <begin position="198"/>
        <end position="334"/>
    </location>
</feature>
<dbReference type="SMART" id="SM01124">
    <property type="entry name" value="DBR1"/>
    <property type="match status" value="1"/>
</dbReference>
<feature type="compositionally biased region" description="Polar residues" evidence="10">
    <location>
        <begin position="516"/>
        <end position="537"/>
    </location>
</feature>
<evidence type="ECO:0000256" key="1">
    <source>
        <dbReference type="ARBA" id="ARBA00001936"/>
    </source>
</evidence>
<evidence type="ECO:0000313" key="13">
    <source>
        <dbReference type="Proteomes" id="UP000507470"/>
    </source>
</evidence>
<gene>
    <name evidence="12" type="ORF">MCOR_25974</name>
</gene>
<evidence type="ECO:0000256" key="5">
    <source>
        <dbReference type="ARBA" id="ARBA00022801"/>
    </source>
</evidence>
<evidence type="ECO:0000256" key="10">
    <source>
        <dbReference type="SAM" id="MobiDB-lite"/>
    </source>
</evidence>